<dbReference type="InterPro" id="IPR014914">
    <property type="entry name" value="RES_dom"/>
</dbReference>
<evidence type="ECO:0000313" key="4">
    <source>
        <dbReference type="Proteomes" id="UP001596065"/>
    </source>
</evidence>
<dbReference type="Pfam" id="PF08808">
    <property type="entry name" value="RES"/>
    <property type="match status" value="1"/>
</dbReference>
<dbReference type="InterPro" id="IPR041206">
    <property type="entry name" value="HEPN/RES_NTD1"/>
</dbReference>
<keyword evidence="4" id="KW-1185">Reference proteome</keyword>
<dbReference type="RefSeq" id="WP_344353958.1">
    <property type="nucleotide sequence ID" value="NZ_BAAASM010000092.1"/>
</dbReference>
<gene>
    <name evidence="3" type="ORF">ACFP3J_35350</name>
</gene>
<proteinExistence type="predicted"/>
<evidence type="ECO:0000259" key="2">
    <source>
        <dbReference type="Pfam" id="PF18870"/>
    </source>
</evidence>
<dbReference type="Proteomes" id="UP001596065">
    <property type="component" value="Unassembled WGS sequence"/>
</dbReference>
<accession>A0ABW0WT88</accession>
<comment type="caution">
    <text evidence="3">The sequence shown here is derived from an EMBL/GenBank/DDBJ whole genome shotgun (WGS) entry which is preliminary data.</text>
</comment>
<dbReference type="Pfam" id="PF18870">
    <property type="entry name" value="HEPN_RES_NTD1"/>
    <property type="match status" value="1"/>
</dbReference>
<protein>
    <submittedName>
        <fullName evidence="3">HEPN-associated N-terminal domain-containing protein</fullName>
    </submittedName>
</protein>
<evidence type="ECO:0000259" key="1">
    <source>
        <dbReference type="Pfam" id="PF08808"/>
    </source>
</evidence>
<sequence>MGTSDVWQTQTEQGWDDQYGYVCAGCVDDESLAAKIRADADDEDACDYCERTPAAPIDSLLEAFFDGLRTEYALAGDESAYFEGELVPTRHWDGPDLVDCHAEVLRGEELQATVRDAARYDDVWVERDFIAPREDEALLDGWQRFSHQVKYRTRNVFWLAPPDRDEDLLGGGEIRAADVLETLGRLLPEAGLVRELPPGHRLWRARAHARVEEQWSARMLGTALPEQARQPNRMSPAGIPLFYGADSREAAVQEVTRHASDHISYVTSAAFETTGPFRVVDFTLLDPVPSLFDTDRAHLRRALMFLHEFVKQISAGADGREHLDYVPTQIVTEYLLRVFDRQHPVDGLLFASSAAGPGSVCTVLDTPQEYCLDPDDPDPGMYSALRMVRGTLHANQPLPPPLRAS</sequence>
<feature type="domain" description="HEPN/RES N-terminal" evidence="2">
    <location>
        <begin position="41"/>
        <end position="160"/>
    </location>
</feature>
<name>A0ABW0WT88_STRNO</name>
<evidence type="ECO:0000313" key="3">
    <source>
        <dbReference type="EMBL" id="MFC5660722.1"/>
    </source>
</evidence>
<reference evidence="4" key="1">
    <citation type="journal article" date="2019" name="Int. J. Syst. Evol. Microbiol.">
        <title>The Global Catalogue of Microorganisms (GCM) 10K type strain sequencing project: providing services to taxonomists for standard genome sequencing and annotation.</title>
        <authorList>
            <consortium name="The Broad Institute Genomics Platform"/>
            <consortium name="The Broad Institute Genome Sequencing Center for Infectious Disease"/>
            <person name="Wu L."/>
            <person name="Ma J."/>
        </authorList>
    </citation>
    <scope>NUCLEOTIDE SEQUENCE [LARGE SCALE GENOMIC DNA]</scope>
    <source>
        <strain evidence="4">KCTC 5701</strain>
    </source>
</reference>
<feature type="domain" description="RES" evidence="1">
    <location>
        <begin position="201"/>
        <end position="365"/>
    </location>
</feature>
<organism evidence="3 4">
    <name type="scientific">Streptomyces nogalater</name>
    <dbReference type="NCBI Taxonomy" id="38314"/>
    <lineage>
        <taxon>Bacteria</taxon>
        <taxon>Bacillati</taxon>
        <taxon>Actinomycetota</taxon>
        <taxon>Actinomycetes</taxon>
        <taxon>Kitasatosporales</taxon>
        <taxon>Streptomycetaceae</taxon>
        <taxon>Streptomyces</taxon>
    </lineage>
</organism>
<dbReference type="EMBL" id="JBHSOE010000112">
    <property type="protein sequence ID" value="MFC5660722.1"/>
    <property type="molecule type" value="Genomic_DNA"/>
</dbReference>